<reference evidence="2" key="1">
    <citation type="submission" date="2021-06" db="EMBL/GenBank/DDBJ databases">
        <authorList>
            <person name="Hodson N. C."/>
            <person name="Mongue J. A."/>
            <person name="Jaron S. K."/>
        </authorList>
    </citation>
    <scope>NUCLEOTIDE SEQUENCE</scope>
</reference>
<evidence type="ECO:0000313" key="3">
    <source>
        <dbReference type="Proteomes" id="UP000708208"/>
    </source>
</evidence>
<keyword evidence="3" id="KW-1185">Reference proteome</keyword>
<dbReference type="Proteomes" id="UP000708208">
    <property type="component" value="Unassembled WGS sequence"/>
</dbReference>
<accession>A0A8J2KFN8</accession>
<proteinExistence type="predicted"/>
<protein>
    <recommendedName>
        <fullName evidence="1">DUF7869 domain-containing protein</fullName>
    </recommendedName>
</protein>
<dbReference type="Pfam" id="PF25273">
    <property type="entry name" value="DUF7869"/>
    <property type="match status" value="1"/>
</dbReference>
<dbReference type="OrthoDB" id="6753340at2759"/>
<dbReference type="AlphaFoldDB" id="A0A8J2KFN8"/>
<organism evidence="2 3">
    <name type="scientific">Allacma fusca</name>
    <dbReference type="NCBI Taxonomy" id="39272"/>
    <lineage>
        <taxon>Eukaryota</taxon>
        <taxon>Metazoa</taxon>
        <taxon>Ecdysozoa</taxon>
        <taxon>Arthropoda</taxon>
        <taxon>Hexapoda</taxon>
        <taxon>Collembola</taxon>
        <taxon>Symphypleona</taxon>
        <taxon>Sminthuridae</taxon>
        <taxon>Allacma</taxon>
    </lineage>
</organism>
<evidence type="ECO:0000313" key="2">
    <source>
        <dbReference type="EMBL" id="CAG7725304.1"/>
    </source>
</evidence>
<comment type="caution">
    <text evidence="2">The sequence shown here is derived from an EMBL/GenBank/DDBJ whole genome shotgun (WGS) entry which is preliminary data.</text>
</comment>
<evidence type="ECO:0000259" key="1">
    <source>
        <dbReference type="Pfam" id="PF25273"/>
    </source>
</evidence>
<dbReference type="InterPro" id="IPR057191">
    <property type="entry name" value="DUF7869"/>
</dbReference>
<dbReference type="PANTHER" id="PTHR34415:SF1">
    <property type="entry name" value="INTEGRASE CATALYTIC DOMAIN-CONTAINING PROTEIN"/>
    <property type="match status" value="1"/>
</dbReference>
<gene>
    <name evidence="2" type="ORF">AFUS01_LOCUS14268</name>
</gene>
<dbReference type="EMBL" id="CAJVCH010120138">
    <property type="protein sequence ID" value="CAG7725304.1"/>
    <property type="molecule type" value="Genomic_DNA"/>
</dbReference>
<sequence>MSINISSAALKGLNKGKRRPFDPLNWLDRKNTIRKDRGESYQIVKGAKAGSTVLAITPPTGEKCCRCSRPGCNLDRSVYTQYYNTFREVNGNQQNIMLADCIEILKPAKRSVEKENARKYKANTYGYSLKEIAKAARKMHDDDGKCANKNQFSVTADMEKVLFLPRLSCSSHFFKRKMSVYNLGIHVTGQEHARMCLWDETIAEHSSKDIISCLYQYILYGFKKLLRGEERTFILWSDRFVGQFNNGFMLMFMKYVVDIGFFTTFEHKFFITGHSWMSCDRDFGLIEKKFVQNSPVVPTDVEDVIRSARPSNPFEVVKMKREQFFDFTKLAEYIWIPSNLQVTKYHWYKYEKCRPKIISAKAYHNSPEWISFELRIKKPGGFTKLNKLPLSYKLPLQMTKEKAKDLRDLMTKIGDVNKYEFYDNLTKFVLNN</sequence>
<feature type="domain" description="DUF7869" evidence="1">
    <location>
        <begin position="177"/>
        <end position="358"/>
    </location>
</feature>
<name>A0A8J2KFN8_9HEXA</name>
<dbReference type="PANTHER" id="PTHR34415">
    <property type="entry name" value="INTEGRASE CATALYTIC DOMAIN-CONTAINING PROTEIN"/>
    <property type="match status" value="1"/>
</dbReference>